<dbReference type="GO" id="GO:0000967">
    <property type="term" value="P:rRNA 5'-end processing"/>
    <property type="evidence" value="ECO:0007669"/>
    <property type="project" value="UniProtKB-UniRule"/>
</dbReference>
<dbReference type="CDD" id="cd16964">
    <property type="entry name" value="YqgF"/>
    <property type="match status" value="1"/>
</dbReference>
<evidence type="ECO:0000256" key="3">
    <source>
        <dbReference type="ARBA" id="ARBA00022722"/>
    </source>
</evidence>
<dbReference type="PANTHER" id="PTHR33317">
    <property type="entry name" value="POLYNUCLEOTIDYL TRANSFERASE, RIBONUCLEASE H-LIKE SUPERFAMILY PROTEIN"/>
    <property type="match status" value="1"/>
</dbReference>
<comment type="similarity">
    <text evidence="5">Belongs to the YqgF HJR family.</text>
</comment>
<organism evidence="7 8">
    <name type="scientific">Candidatus Shapirobacteria bacterium CG09_land_8_20_14_0_10_39_12</name>
    <dbReference type="NCBI Taxonomy" id="1974885"/>
    <lineage>
        <taxon>Bacteria</taxon>
        <taxon>Candidatus Shapironibacteriota</taxon>
    </lineage>
</organism>
<dbReference type="NCBIfam" id="TIGR00250">
    <property type="entry name" value="RNAse_H_YqgF"/>
    <property type="match status" value="1"/>
</dbReference>
<dbReference type="InterPro" id="IPR006641">
    <property type="entry name" value="YqgF/RNaseH-like_dom"/>
</dbReference>
<evidence type="ECO:0000256" key="5">
    <source>
        <dbReference type="HAMAP-Rule" id="MF_00651"/>
    </source>
</evidence>
<feature type="domain" description="YqgF/RNase H-like" evidence="6">
    <location>
        <begin position="1"/>
        <end position="86"/>
    </location>
</feature>
<sequence length="122" mass="13513">MKILGIDYGKRKIGAAIGDTETKLVEPLTALIDFKTIINNQMIKKVIIGNPGGKIGEEIERFGQKLGEDLNLPIEYFDETLTTQDAQKALIESGGSRKSRKQKEDAVAASLMLQYYLETHVS</sequence>
<dbReference type="InterPro" id="IPR037027">
    <property type="entry name" value="YqgF/RNaseH-like_dom_sf"/>
</dbReference>
<dbReference type="InterPro" id="IPR005227">
    <property type="entry name" value="YqgF"/>
</dbReference>
<evidence type="ECO:0000256" key="2">
    <source>
        <dbReference type="ARBA" id="ARBA00022517"/>
    </source>
</evidence>
<keyword evidence="3 5" id="KW-0540">Nuclease</keyword>
<proteinExistence type="inferred from homology"/>
<comment type="function">
    <text evidence="5">Could be a nuclease involved in processing of the 5'-end of pre-16S rRNA.</text>
</comment>
<evidence type="ECO:0000259" key="6">
    <source>
        <dbReference type="SMART" id="SM00732"/>
    </source>
</evidence>
<dbReference type="GO" id="GO:0016788">
    <property type="term" value="F:hydrolase activity, acting on ester bonds"/>
    <property type="evidence" value="ECO:0007669"/>
    <property type="project" value="UniProtKB-UniRule"/>
</dbReference>
<accession>A0A2H0WPM2</accession>
<keyword evidence="2 5" id="KW-0690">Ribosome biogenesis</keyword>
<protein>
    <recommendedName>
        <fullName evidence="5">Putative pre-16S rRNA nuclease</fullName>
        <ecNumber evidence="5">3.1.-.-</ecNumber>
    </recommendedName>
</protein>
<comment type="caution">
    <text evidence="7">The sequence shown here is derived from an EMBL/GenBank/DDBJ whole genome shotgun (WGS) entry which is preliminary data.</text>
</comment>
<dbReference type="EMBL" id="PEZI01000038">
    <property type="protein sequence ID" value="PIS14596.1"/>
    <property type="molecule type" value="Genomic_DNA"/>
</dbReference>
<dbReference type="Gene3D" id="3.30.420.140">
    <property type="entry name" value="YqgF/RNase H-like domain"/>
    <property type="match status" value="1"/>
</dbReference>
<gene>
    <name evidence="7" type="ORF">COT64_01750</name>
</gene>
<dbReference type="EC" id="3.1.-.-" evidence="5"/>
<dbReference type="HAMAP" id="MF_00651">
    <property type="entry name" value="Nuclease_YqgF"/>
    <property type="match status" value="1"/>
</dbReference>
<comment type="subcellular location">
    <subcellularLocation>
        <location evidence="5">Cytoplasm</location>
    </subcellularLocation>
</comment>
<evidence type="ECO:0000256" key="4">
    <source>
        <dbReference type="ARBA" id="ARBA00022801"/>
    </source>
</evidence>
<dbReference type="SUPFAM" id="SSF53098">
    <property type="entry name" value="Ribonuclease H-like"/>
    <property type="match status" value="1"/>
</dbReference>
<keyword evidence="1 5" id="KW-0963">Cytoplasm</keyword>
<dbReference type="InterPro" id="IPR012337">
    <property type="entry name" value="RNaseH-like_sf"/>
</dbReference>
<dbReference type="AlphaFoldDB" id="A0A2H0WPM2"/>
<dbReference type="Proteomes" id="UP000230775">
    <property type="component" value="Unassembled WGS sequence"/>
</dbReference>
<evidence type="ECO:0000256" key="1">
    <source>
        <dbReference type="ARBA" id="ARBA00022490"/>
    </source>
</evidence>
<dbReference type="GO" id="GO:0005829">
    <property type="term" value="C:cytosol"/>
    <property type="evidence" value="ECO:0007669"/>
    <property type="project" value="TreeGrafter"/>
</dbReference>
<name>A0A2H0WPM2_9BACT</name>
<dbReference type="Pfam" id="PF03652">
    <property type="entry name" value="RuvX"/>
    <property type="match status" value="1"/>
</dbReference>
<evidence type="ECO:0000313" key="7">
    <source>
        <dbReference type="EMBL" id="PIS14596.1"/>
    </source>
</evidence>
<keyword evidence="4 5" id="KW-0378">Hydrolase</keyword>
<dbReference type="GO" id="GO:0004518">
    <property type="term" value="F:nuclease activity"/>
    <property type="evidence" value="ECO:0007669"/>
    <property type="project" value="UniProtKB-KW"/>
</dbReference>
<dbReference type="SMART" id="SM00732">
    <property type="entry name" value="YqgFc"/>
    <property type="match status" value="1"/>
</dbReference>
<evidence type="ECO:0000313" key="8">
    <source>
        <dbReference type="Proteomes" id="UP000230775"/>
    </source>
</evidence>
<dbReference type="PANTHER" id="PTHR33317:SF4">
    <property type="entry name" value="POLYNUCLEOTIDYL TRANSFERASE, RIBONUCLEASE H-LIKE SUPERFAMILY PROTEIN"/>
    <property type="match status" value="1"/>
</dbReference>
<reference evidence="8" key="1">
    <citation type="submission" date="2017-09" db="EMBL/GenBank/DDBJ databases">
        <title>Depth-based differentiation of microbial function through sediment-hosted aquifers and enrichment of novel symbionts in the deep terrestrial subsurface.</title>
        <authorList>
            <person name="Probst A.J."/>
            <person name="Ladd B."/>
            <person name="Jarett J.K."/>
            <person name="Geller-Mcgrath D.E."/>
            <person name="Sieber C.M.K."/>
            <person name="Emerson J.B."/>
            <person name="Anantharaman K."/>
            <person name="Thomas B.C."/>
            <person name="Malmstrom R."/>
            <person name="Stieglmeier M."/>
            <person name="Klingl A."/>
            <person name="Woyke T."/>
            <person name="Ryan C.M."/>
            <person name="Banfield J.F."/>
        </authorList>
    </citation>
    <scope>NUCLEOTIDE SEQUENCE [LARGE SCALE GENOMIC DNA]</scope>
</reference>